<name>A0A2C5Z087_9HYPO</name>
<accession>A0A2C5Z087</accession>
<evidence type="ECO:0000313" key="2">
    <source>
        <dbReference type="EMBL" id="PHH73436.1"/>
    </source>
</evidence>
<keyword evidence="1" id="KW-0472">Membrane</keyword>
<keyword evidence="1" id="KW-1133">Transmembrane helix</keyword>
<keyword evidence="3" id="KW-1185">Reference proteome</keyword>
<proteinExistence type="predicted"/>
<dbReference type="AlphaFoldDB" id="A0A2C5Z087"/>
<evidence type="ECO:0000256" key="1">
    <source>
        <dbReference type="SAM" id="Phobius"/>
    </source>
</evidence>
<protein>
    <submittedName>
        <fullName evidence="2">Uncharacterized protein</fullName>
    </submittedName>
</protein>
<evidence type="ECO:0000313" key="3">
    <source>
        <dbReference type="Proteomes" id="UP000224854"/>
    </source>
</evidence>
<feature type="transmembrane region" description="Helical" evidence="1">
    <location>
        <begin position="20"/>
        <end position="40"/>
    </location>
</feature>
<dbReference type="Proteomes" id="UP000224854">
    <property type="component" value="Unassembled WGS sequence"/>
</dbReference>
<gene>
    <name evidence="2" type="ORF">CDD82_5482</name>
</gene>
<dbReference type="OrthoDB" id="10398929at2759"/>
<reference evidence="2 3" key="1">
    <citation type="submission" date="2017-06" db="EMBL/GenBank/DDBJ databases">
        <title>Ant-infecting Ophiocordyceps genomes reveal a high diversity of potential behavioral manipulation genes and a possible major role for enterotoxins.</title>
        <authorList>
            <person name="De Bekker C."/>
            <person name="Evans H.C."/>
            <person name="Brachmann A."/>
            <person name="Hughes D.P."/>
        </authorList>
    </citation>
    <scope>NUCLEOTIDE SEQUENCE [LARGE SCALE GENOMIC DNA]</scope>
    <source>
        <strain evidence="2 3">1348a</strain>
    </source>
</reference>
<sequence>MLVLHQTVMRRELDTQTMVGIVVVAIILVVTALAIVYYLCQRPRMQHRSSKSRNRPRRSFIWRTSSAVPEMGFCVNGGGGQAVNNPNLYPDNRPRVYQVYNTDSANPVVVEQVHCR</sequence>
<comment type="caution">
    <text evidence="2">The sequence shown here is derived from an EMBL/GenBank/DDBJ whole genome shotgun (WGS) entry which is preliminary data.</text>
</comment>
<keyword evidence="1" id="KW-0812">Transmembrane</keyword>
<organism evidence="2 3">
    <name type="scientific">Ophiocordyceps australis</name>
    <dbReference type="NCBI Taxonomy" id="1399860"/>
    <lineage>
        <taxon>Eukaryota</taxon>
        <taxon>Fungi</taxon>
        <taxon>Dikarya</taxon>
        <taxon>Ascomycota</taxon>
        <taxon>Pezizomycotina</taxon>
        <taxon>Sordariomycetes</taxon>
        <taxon>Hypocreomycetidae</taxon>
        <taxon>Hypocreales</taxon>
        <taxon>Ophiocordycipitaceae</taxon>
        <taxon>Ophiocordyceps</taxon>
    </lineage>
</organism>
<dbReference type="EMBL" id="NJEU01000505">
    <property type="protein sequence ID" value="PHH73436.1"/>
    <property type="molecule type" value="Genomic_DNA"/>
</dbReference>